<protein>
    <submittedName>
        <fullName evidence="1">Uncharacterized protein</fullName>
    </submittedName>
</protein>
<reference evidence="1" key="1">
    <citation type="submission" date="2016-11" db="EMBL/GenBank/DDBJ databases">
        <title>The genome of Nicotiana attenuata.</title>
        <authorList>
            <person name="Xu S."/>
            <person name="Brockmoeller T."/>
            <person name="Gaquerel E."/>
            <person name="Navarro A."/>
            <person name="Kuhl H."/>
            <person name="Gase K."/>
            <person name="Ling Z."/>
            <person name="Zhou W."/>
            <person name="Kreitzer C."/>
            <person name="Stanke M."/>
            <person name="Tang H."/>
            <person name="Lyons E."/>
            <person name="Pandey P."/>
            <person name="Pandey S.P."/>
            <person name="Timmermann B."/>
            <person name="Baldwin I.T."/>
        </authorList>
    </citation>
    <scope>NUCLEOTIDE SEQUENCE [LARGE SCALE GENOMIC DNA]</scope>
    <source>
        <strain evidence="1">UT</strain>
    </source>
</reference>
<evidence type="ECO:0000313" key="1">
    <source>
        <dbReference type="EMBL" id="OIT27676.1"/>
    </source>
</evidence>
<organism evidence="1 2">
    <name type="scientific">Nicotiana attenuata</name>
    <name type="common">Coyote tobacco</name>
    <dbReference type="NCBI Taxonomy" id="49451"/>
    <lineage>
        <taxon>Eukaryota</taxon>
        <taxon>Viridiplantae</taxon>
        <taxon>Streptophyta</taxon>
        <taxon>Embryophyta</taxon>
        <taxon>Tracheophyta</taxon>
        <taxon>Spermatophyta</taxon>
        <taxon>Magnoliopsida</taxon>
        <taxon>eudicotyledons</taxon>
        <taxon>Gunneridae</taxon>
        <taxon>Pentapetalae</taxon>
        <taxon>asterids</taxon>
        <taxon>lamiids</taxon>
        <taxon>Solanales</taxon>
        <taxon>Solanaceae</taxon>
        <taxon>Nicotianoideae</taxon>
        <taxon>Nicotianeae</taxon>
        <taxon>Nicotiana</taxon>
    </lineage>
</organism>
<gene>
    <name evidence="1" type="ORF">A4A49_53246</name>
</gene>
<dbReference type="EMBL" id="MJEQ01002318">
    <property type="protein sequence ID" value="OIT27676.1"/>
    <property type="molecule type" value="Genomic_DNA"/>
</dbReference>
<dbReference type="Gramene" id="OIT27676">
    <property type="protein sequence ID" value="OIT27676"/>
    <property type="gene ID" value="A4A49_53246"/>
</dbReference>
<sequence>MKKEAPNEVLEGNVFPLLSLFNDLVATTIAKVASCSSNDYLNVKNSCKILNEISEDRQVVKNLSLELFDEDYWRPTHYLQKLDSLLEKYRESRSLV</sequence>
<comment type="caution">
    <text evidence="1">The sequence shown here is derived from an EMBL/GenBank/DDBJ whole genome shotgun (WGS) entry which is preliminary data.</text>
</comment>
<proteinExistence type="predicted"/>
<dbReference type="Proteomes" id="UP000187609">
    <property type="component" value="Unassembled WGS sequence"/>
</dbReference>
<accession>A0A1J6KG76</accession>
<keyword evidence="2" id="KW-1185">Reference proteome</keyword>
<name>A0A1J6KG76_NICAT</name>
<evidence type="ECO:0000313" key="2">
    <source>
        <dbReference type="Proteomes" id="UP000187609"/>
    </source>
</evidence>
<dbReference type="AlphaFoldDB" id="A0A1J6KG76"/>